<gene>
    <name evidence="1" type="ORF">METZ01_LOCUS352438</name>
</gene>
<accession>A0A382RPE7</accession>
<organism evidence="1">
    <name type="scientific">marine metagenome</name>
    <dbReference type="NCBI Taxonomy" id="408172"/>
    <lineage>
        <taxon>unclassified sequences</taxon>
        <taxon>metagenomes</taxon>
        <taxon>ecological metagenomes</taxon>
    </lineage>
</organism>
<dbReference type="AlphaFoldDB" id="A0A382RPE7"/>
<dbReference type="EMBL" id="UINC01123241">
    <property type="protein sequence ID" value="SVC99584.1"/>
    <property type="molecule type" value="Genomic_DNA"/>
</dbReference>
<reference evidence="1" key="1">
    <citation type="submission" date="2018-05" db="EMBL/GenBank/DDBJ databases">
        <authorList>
            <person name="Lanie J.A."/>
            <person name="Ng W.-L."/>
            <person name="Kazmierczak K.M."/>
            <person name="Andrzejewski T.M."/>
            <person name="Davidsen T.M."/>
            <person name="Wayne K.J."/>
            <person name="Tettelin H."/>
            <person name="Glass J.I."/>
            <person name="Rusch D."/>
            <person name="Podicherti R."/>
            <person name="Tsui H.-C.T."/>
            <person name="Winkler M.E."/>
        </authorList>
    </citation>
    <scope>NUCLEOTIDE SEQUENCE</scope>
</reference>
<sequence>MIRRFLPIILIFNLLFSISIAGTIRVVNRVDNSMEDIRTLDRLRGTYVSTRDVSRILAKRNPFVNEERGKMVLYLGDHRIKISGNSSFLLVDEEVFQMPMYA</sequence>
<feature type="non-terminal residue" evidence="1">
    <location>
        <position position="102"/>
    </location>
</feature>
<protein>
    <submittedName>
        <fullName evidence="1">Uncharacterized protein</fullName>
    </submittedName>
</protein>
<evidence type="ECO:0000313" key="1">
    <source>
        <dbReference type="EMBL" id="SVC99584.1"/>
    </source>
</evidence>
<proteinExistence type="predicted"/>
<name>A0A382RPE7_9ZZZZ</name>